<keyword evidence="1" id="KW-0812">Transmembrane</keyword>
<name>A0A645H7E7_9ZZZZ</name>
<keyword evidence="1" id="KW-1133">Transmembrane helix</keyword>
<protein>
    <submittedName>
        <fullName evidence="2">Uncharacterized protein</fullName>
    </submittedName>
</protein>
<proteinExistence type="predicted"/>
<accession>A0A645H7E7</accession>
<dbReference type="EMBL" id="VSSQ01088238">
    <property type="protein sequence ID" value="MPN34941.1"/>
    <property type="molecule type" value="Genomic_DNA"/>
</dbReference>
<gene>
    <name evidence="2" type="ORF">SDC9_182435</name>
</gene>
<sequence>MENHTNLANAAYVKAVTQNWTNLFNESFLTLRDQNTLFSSLLSLGIYAVLGVFMGLMVFLLTRGKKNIFHVFTFGDCEKISSWAMVSPAILSLILGFILQQYAVMFFIILLGVRVMWLSMRQLKPTDR</sequence>
<evidence type="ECO:0000256" key="1">
    <source>
        <dbReference type="SAM" id="Phobius"/>
    </source>
</evidence>
<comment type="caution">
    <text evidence="2">The sequence shown here is derived from an EMBL/GenBank/DDBJ whole genome shotgun (WGS) entry which is preliminary data.</text>
</comment>
<dbReference type="AlphaFoldDB" id="A0A645H7E7"/>
<evidence type="ECO:0000313" key="2">
    <source>
        <dbReference type="EMBL" id="MPN34941.1"/>
    </source>
</evidence>
<organism evidence="2">
    <name type="scientific">bioreactor metagenome</name>
    <dbReference type="NCBI Taxonomy" id="1076179"/>
    <lineage>
        <taxon>unclassified sequences</taxon>
        <taxon>metagenomes</taxon>
        <taxon>ecological metagenomes</taxon>
    </lineage>
</organism>
<reference evidence="2" key="1">
    <citation type="submission" date="2019-08" db="EMBL/GenBank/DDBJ databases">
        <authorList>
            <person name="Kucharzyk K."/>
            <person name="Murdoch R.W."/>
            <person name="Higgins S."/>
            <person name="Loffler F."/>
        </authorList>
    </citation>
    <scope>NUCLEOTIDE SEQUENCE</scope>
</reference>
<keyword evidence="1" id="KW-0472">Membrane</keyword>
<feature type="transmembrane region" description="Helical" evidence="1">
    <location>
        <begin position="37"/>
        <end position="60"/>
    </location>
</feature>